<comment type="similarity">
    <text evidence="2">Belongs to the GtrA family.</text>
</comment>
<feature type="transmembrane region" description="Helical" evidence="6">
    <location>
        <begin position="92"/>
        <end position="110"/>
    </location>
</feature>
<keyword evidence="3 6" id="KW-0812">Transmembrane</keyword>
<name>A0A2H0YWM1_9BACT</name>
<accession>A0A2H0YWM1</accession>
<evidence type="ECO:0000256" key="5">
    <source>
        <dbReference type="ARBA" id="ARBA00023136"/>
    </source>
</evidence>
<dbReference type="Proteomes" id="UP000231542">
    <property type="component" value="Unassembled WGS sequence"/>
</dbReference>
<feature type="transmembrane region" description="Helical" evidence="6">
    <location>
        <begin position="116"/>
        <end position="134"/>
    </location>
</feature>
<dbReference type="AlphaFoldDB" id="A0A2H0YWM1"/>
<dbReference type="PANTHER" id="PTHR38459">
    <property type="entry name" value="PROPHAGE BACTOPRENOL-LINKED GLUCOSE TRANSLOCASE HOMOLOG"/>
    <property type="match status" value="1"/>
</dbReference>
<dbReference type="EMBL" id="PEXU01000014">
    <property type="protein sequence ID" value="PIS42880.1"/>
    <property type="molecule type" value="Genomic_DNA"/>
</dbReference>
<evidence type="ECO:0000256" key="6">
    <source>
        <dbReference type="SAM" id="Phobius"/>
    </source>
</evidence>
<reference evidence="8 9" key="1">
    <citation type="submission" date="2017-09" db="EMBL/GenBank/DDBJ databases">
        <title>Depth-based differentiation of microbial function through sediment-hosted aquifers and enrichment of novel symbionts in the deep terrestrial subsurface.</title>
        <authorList>
            <person name="Probst A.J."/>
            <person name="Ladd B."/>
            <person name="Jarett J.K."/>
            <person name="Geller-Mcgrath D.E."/>
            <person name="Sieber C.M."/>
            <person name="Emerson J.B."/>
            <person name="Anantharaman K."/>
            <person name="Thomas B.C."/>
            <person name="Malmstrom R."/>
            <person name="Stieglmeier M."/>
            <person name="Klingl A."/>
            <person name="Woyke T."/>
            <person name="Ryan C.M."/>
            <person name="Banfield J.F."/>
        </authorList>
    </citation>
    <scope>NUCLEOTIDE SEQUENCE [LARGE SCALE GENOMIC DNA]</scope>
    <source>
        <strain evidence="8">CG08_land_8_20_14_0_20_40_16</strain>
    </source>
</reference>
<organism evidence="8 9">
    <name type="scientific">Candidatus Kerfeldbacteria bacterium CG08_land_8_20_14_0_20_40_16</name>
    <dbReference type="NCBI Taxonomy" id="2014244"/>
    <lineage>
        <taxon>Bacteria</taxon>
        <taxon>Candidatus Kerfeldiibacteriota</taxon>
    </lineage>
</organism>
<proteinExistence type="inferred from homology"/>
<dbReference type="InterPro" id="IPR007267">
    <property type="entry name" value="GtrA_DPMS_TM"/>
</dbReference>
<dbReference type="PANTHER" id="PTHR38459:SF1">
    <property type="entry name" value="PROPHAGE BACTOPRENOL-LINKED GLUCOSE TRANSLOCASE HOMOLOG"/>
    <property type="match status" value="1"/>
</dbReference>
<evidence type="ECO:0000256" key="3">
    <source>
        <dbReference type="ARBA" id="ARBA00022692"/>
    </source>
</evidence>
<dbReference type="Pfam" id="PF04138">
    <property type="entry name" value="GtrA_DPMS_TM"/>
    <property type="match status" value="1"/>
</dbReference>
<gene>
    <name evidence="8" type="ORF">COT24_01210</name>
</gene>
<evidence type="ECO:0000313" key="8">
    <source>
        <dbReference type="EMBL" id="PIS42880.1"/>
    </source>
</evidence>
<comment type="caution">
    <text evidence="8">The sequence shown here is derived from an EMBL/GenBank/DDBJ whole genome shotgun (WGS) entry which is preliminary data.</text>
</comment>
<evidence type="ECO:0000313" key="9">
    <source>
        <dbReference type="Proteomes" id="UP000231542"/>
    </source>
</evidence>
<comment type="subcellular location">
    <subcellularLocation>
        <location evidence="1">Membrane</location>
        <topology evidence="1">Multi-pass membrane protein</topology>
    </subcellularLocation>
</comment>
<feature type="domain" description="GtrA/DPMS transmembrane" evidence="7">
    <location>
        <begin position="24"/>
        <end position="142"/>
    </location>
</feature>
<feature type="transmembrane region" description="Helical" evidence="6">
    <location>
        <begin position="21"/>
        <end position="43"/>
    </location>
</feature>
<evidence type="ECO:0000256" key="4">
    <source>
        <dbReference type="ARBA" id="ARBA00022989"/>
    </source>
</evidence>
<keyword evidence="5 6" id="KW-0472">Membrane</keyword>
<evidence type="ECO:0000259" key="7">
    <source>
        <dbReference type="Pfam" id="PF04138"/>
    </source>
</evidence>
<evidence type="ECO:0000256" key="1">
    <source>
        <dbReference type="ARBA" id="ARBA00004141"/>
    </source>
</evidence>
<keyword evidence="4 6" id="KW-1133">Transmembrane helix</keyword>
<evidence type="ECO:0000256" key="2">
    <source>
        <dbReference type="ARBA" id="ARBA00009399"/>
    </source>
</evidence>
<dbReference type="GO" id="GO:0005886">
    <property type="term" value="C:plasma membrane"/>
    <property type="evidence" value="ECO:0007669"/>
    <property type="project" value="TreeGrafter"/>
</dbReference>
<feature type="transmembrane region" description="Helical" evidence="6">
    <location>
        <begin position="55"/>
        <end position="72"/>
    </location>
</feature>
<dbReference type="InterPro" id="IPR051401">
    <property type="entry name" value="GtrA_CellWall_Glycosyl"/>
</dbReference>
<sequence>MKIIDRIRNNRHLQEKLIIKEIVKFALVGGFNTILDFSVYIILTRFWEFWQKNYLLANFVSFSIAATSSYILNKTWTFRDKNKRIYIQYPKFILVSVIGLLINETVLYILVTHLVIYDLLAKICAVGIAMFWNFSANKFWTFKPEKKNRGELSDSLN</sequence>
<protein>
    <submittedName>
        <fullName evidence="8">GtrA family protein</fullName>
    </submittedName>
</protein>
<dbReference type="GO" id="GO:0000271">
    <property type="term" value="P:polysaccharide biosynthetic process"/>
    <property type="evidence" value="ECO:0007669"/>
    <property type="project" value="InterPro"/>
</dbReference>